<keyword evidence="3" id="KW-0547">Nucleotide-binding</keyword>
<dbReference type="Pfam" id="PF16575">
    <property type="entry name" value="CLP1_P"/>
    <property type="match status" value="1"/>
</dbReference>
<feature type="chain" id="PRO_5002728744" evidence="6">
    <location>
        <begin position="23"/>
        <end position="630"/>
    </location>
</feature>
<evidence type="ECO:0000256" key="5">
    <source>
        <dbReference type="ARBA" id="ARBA00023242"/>
    </source>
</evidence>
<dbReference type="InterPro" id="IPR038239">
    <property type="entry name" value="Clp1_N_sf"/>
</dbReference>
<evidence type="ECO:0000259" key="8">
    <source>
        <dbReference type="Pfam" id="PF06807"/>
    </source>
</evidence>
<keyword evidence="12" id="KW-1185">Reference proteome</keyword>
<evidence type="ECO:0000313" key="12">
    <source>
        <dbReference type="Proteomes" id="UP000008549"/>
    </source>
</evidence>
<dbReference type="WormBase" id="CBG23605">
    <property type="protein sequence ID" value="CBP13164"/>
    <property type="gene ID" value="WBGene00041921"/>
</dbReference>
<dbReference type="CDD" id="cd01983">
    <property type="entry name" value="SIMIBI"/>
    <property type="match status" value="1"/>
</dbReference>
<dbReference type="GO" id="GO:0005634">
    <property type="term" value="C:nucleus"/>
    <property type="evidence" value="ECO:0000318"/>
    <property type="project" value="GO_Central"/>
</dbReference>
<reference evidence="11 12" key="1">
    <citation type="journal article" date="2003" name="PLoS Biol.">
        <title>The genome sequence of Caenorhabditis briggsae: a platform for comparative genomics.</title>
        <authorList>
            <person name="Stein L.D."/>
            <person name="Bao Z."/>
            <person name="Blasiar D."/>
            <person name="Blumenthal T."/>
            <person name="Brent M.R."/>
            <person name="Chen N."/>
            <person name="Chinwalla A."/>
            <person name="Clarke L."/>
            <person name="Clee C."/>
            <person name="Coghlan A."/>
            <person name="Coulson A."/>
            <person name="D'Eustachio P."/>
            <person name="Fitch D.H."/>
            <person name="Fulton L.A."/>
            <person name="Fulton R.E."/>
            <person name="Griffiths-Jones S."/>
            <person name="Harris T.W."/>
            <person name="Hillier L.W."/>
            <person name="Kamath R."/>
            <person name="Kuwabara P.E."/>
            <person name="Mardis E.R."/>
            <person name="Marra M.A."/>
            <person name="Miner T.L."/>
            <person name="Minx P."/>
            <person name="Mullikin J.C."/>
            <person name="Plumb R.W."/>
            <person name="Rogers J."/>
            <person name="Schein J.E."/>
            <person name="Sohrmann M."/>
            <person name="Spieth J."/>
            <person name="Stajich J.E."/>
            <person name="Wei C."/>
            <person name="Willey D."/>
            <person name="Wilson R.K."/>
            <person name="Durbin R."/>
            <person name="Waterston R.H."/>
        </authorList>
    </citation>
    <scope>NUCLEOTIDE SEQUENCE [LARGE SCALE GENOMIC DNA]</scope>
    <source>
        <strain evidence="11 12">AF16</strain>
    </source>
</reference>
<dbReference type="InterPro" id="IPR032319">
    <property type="entry name" value="CLP1_P"/>
</dbReference>
<feature type="domain" description="Clp1 C-terminal" evidence="8">
    <location>
        <begin position="515"/>
        <end position="625"/>
    </location>
</feature>
<dbReference type="GO" id="GO:0005524">
    <property type="term" value="F:ATP binding"/>
    <property type="evidence" value="ECO:0007669"/>
    <property type="project" value="UniProtKB-KW"/>
</dbReference>
<accession>A8WIX4</accession>
<dbReference type="InParanoid" id="A8WIX4"/>
<feature type="domain" description="Clp1 N-terminal" evidence="9">
    <location>
        <begin position="226"/>
        <end position="301"/>
    </location>
</feature>
<keyword evidence="6" id="KW-0732">Signal</keyword>
<dbReference type="GO" id="GO:0031124">
    <property type="term" value="P:mRNA 3'-end processing"/>
    <property type="evidence" value="ECO:0007669"/>
    <property type="project" value="InterPro"/>
</dbReference>
<evidence type="ECO:0000259" key="10">
    <source>
        <dbReference type="Pfam" id="PF16575"/>
    </source>
</evidence>
<dbReference type="KEGG" id="cbr:CBG_23605"/>
<protein>
    <submittedName>
        <fullName evidence="11">Protein CBG23605</fullName>
    </submittedName>
</protein>
<dbReference type="Pfam" id="PF16573">
    <property type="entry name" value="CLP1_N"/>
    <property type="match status" value="1"/>
</dbReference>
<dbReference type="GO" id="GO:0051731">
    <property type="term" value="F:polynucleotide 5'-hydroxyl-kinase activity"/>
    <property type="evidence" value="ECO:0000318"/>
    <property type="project" value="GO_Central"/>
</dbReference>
<feature type="domain" description="Clp1 P-loop" evidence="10">
    <location>
        <begin position="323"/>
        <end position="509"/>
    </location>
</feature>
<dbReference type="InterPro" id="IPR027417">
    <property type="entry name" value="P-loop_NTPase"/>
</dbReference>
<dbReference type="PANTHER" id="PTHR12755">
    <property type="entry name" value="CLEAVAGE/POLYADENYLATION FACTOR IA SUBUNIT CLP1P"/>
    <property type="match status" value="1"/>
</dbReference>
<dbReference type="Pfam" id="PF02520">
    <property type="entry name" value="ANIS5_cation-bd"/>
    <property type="match status" value="1"/>
</dbReference>
<evidence type="ECO:0000256" key="4">
    <source>
        <dbReference type="ARBA" id="ARBA00022840"/>
    </source>
</evidence>
<dbReference type="EMBL" id="HE601352">
    <property type="protein sequence ID" value="CAP20418.2"/>
    <property type="molecule type" value="Genomic_DNA"/>
</dbReference>
<name>A8WIX4_CAEBR</name>
<evidence type="ECO:0000256" key="1">
    <source>
        <dbReference type="ARBA" id="ARBA00004123"/>
    </source>
</evidence>
<gene>
    <name evidence="11 13" type="ORF">CBG23605</name>
    <name evidence="11" type="ORF">CBG_23605</name>
</gene>
<dbReference type="Gene3D" id="2.40.30.330">
    <property type="entry name" value="Pre-mRNA cleavage complex subunit Clp1, C-terminal domain"/>
    <property type="match status" value="1"/>
</dbReference>
<dbReference type="InterPro" id="IPR045116">
    <property type="entry name" value="Clp1/Grc3"/>
</dbReference>
<dbReference type="STRING" id="6238.A8WIX4"/>
<organism evidence="11 12">
    <name type="scientific">Caenorhabditis briggsae</name>
    <dbReference type="NCBI Taxonomy" id="6238"/>
    <lineage>
        <taxon>Eukaryota</taxon>
        <taxon>Metazoa</taxon>
        <taxon>Ecdysozoa</taxon>
        <taxon>Nematoda</taxon>
        <taxon>Chromadorea</taxon>
        <taxon>Rhabditida</taxon>
        <taxon>Rhabditina</taxon>
        <taxon>Rhabditomorpha</taxon>
        <taxon>Rhabditoidea</taxon>
        <taxon>Rhabditidae</taxon>
        <taxon>Peloderinae</taxon>
        <taxon>Caenorhabditis</taxon>
    </lineage>
</organism>
<dbReference type="RefSeq" id="XP_045091120.1">
    <property type="nucleotide sequence ID" value="XM_045236706.1"/>
</dbReference>
<feature type="signal peptide" evidence="6">
    <location>
        <begin position="1"/>
        <end position="22"/>
    </location>
</feature>
<dbReference type="FunFam" id="2.40.30.330:FF:000002">
    <property type="entry name" value="Protein CLP1 homolog"/>
    <property type="match status" value="1"/>
</dbReference>
<evidence type="ECO:0000313" key="11">
    <source>
        <dbReference type="EMBL" id="CAP20418.2"/>
    </source>
</evidence>
<dbReference type="Gene3D" id="2.60.120.1030">
    <property type="entry name" value="Clp1, DNA binding domain"/>
    <property type="match status" value="1"/>
</dbReference>
<evidence type="ECO:0000259" key="9">
    <source>
        <dbReference type="Pfam" id="PF16573"/>
    </source>
</evidence>
<evidence type="ECO:0000259" key="7">
    <source>
        <dbReference type="Pfam" id="PF02520"/>
    </source>
</evidence>
<evidence type="ECO:0000256" key="2">
    <source>
        <dbReference type="ARBA" id="ARBA00022664"/>
    </source>
</evidence>
<sequence>MYSFKAVFAVVASIALVSGAHGGLLGLGGDEGGLGGLVGGLLGENGLGGILKGLLGDNENALSGLLGILGGNPGGLGLPILGDITTLPQFLLDFLQKVPSDILPQVIELLSNTSLNINEITDKLTDLLSGKIDDNLLSDLLATVADLVHELLDGIANVLTSLGKVFEDLTDILQNKDQSIAQQKDAIDKLRQKSPIEVDTIFFIASQVVKSLQNGQISKCLPNGFKDISLELLNGYVEIFGTELIPNQKYVFPAKFRAAVFSWTGGTIEIKGGTESAYISSESTAMVVYLNIHATLEKLRKDREASGKDTGVTQRGPRILLVGPTDVGKTTVSRILCNYAVRKGGTPILVDLDVGQNNISVPGSISAMLVQKTADFVDGFERNMPLVLNFGHTSPGENLPLYEALLKALATTMNGQIEENPAAKLGGMIVNTCGWVDGGGYTCILKSAAAFEVDVVVVIDHERLYNVLRRDLPDFVTVTHVPKSGGVEQRPRRIRKIARKENVHRYFYGTSSNQLYPFTLDLSFDAVVLCKIGVEPLPDSCLSFGMKVEDHRTKVVVLEPSLEIKNHLFAFSRSSNVDANVLASSVWGFCVVTEIDMEKRSLTILCPQNSIPSNILVYSVVTHLDDQLRR</sequence>
<dbReference type="InterPro" id="IPR032324">
    <property type="entry name" value="Clp1_N"/>
</dbReference>
<comment type="subcellular location">
    <subcellularLocation>
        <location evidence="1">Nucleus</location>
    </subcellularLocation>
</comment>
<dbReference type="InterPro" id="IPR003677">
    <property type="entry name" value="ANIS5_cation-bd"/>
</dbReference>
<proteinExistence type="predicted"/>
<evidence type="ECO:0000256" key="6">
    <source>
        <dbReference type="SAM" id="SignalP"/>
    </source>
</evidence>
<keyword evidence="5" id="KW-0539">Nucleus</keyword>
<dbReference type="Gene3D" id="3.40.50.300">
    <property type="entry name" value="P-loop containing nucleotide triphosphate hydrolases"/>
    <property type="match status" value="1"/>
</dbReference>
<dbReference type="GO" id="GO:0006388">
    <property type="term" value="P:tRNA splicing, via endonucleolytic cleavage and ligation"/>
    <property type="evidence" value="ECO:0000318"/>
    <property type="project" value="GO_Central"/>
</dbReference>
<dbReference type="PANTHER" id="PTHR12755:SF6">
    <property type="entry name" value="POLYRIBONUCLEOTIDE 5'-HYDROXYL-KINASE CLP1"/>
    <property type="match status" value="1"/>
</dbReference>
<dbReference type="FunFam" id="3.40.50.300:FF:000454">
    <property type="entry name" value="Protein CLP1 homolog"/>
    <property type="match status" value="1"/>
</dbReference>
<evidence type="ECO:0000313" key="13">
    <source>
        <dbReference type="WormBase" id="CBG23605"/>
    </source>
</evidence>
<evidence type="ECO:0000256" key="3">
    <source>
        <dbReference type="ARBA" id="ARBA00022741"/>
    </source>
</evidence>
<dbReference type="HOGENOM" id="CLU_434292_0_0_1"/>
<dbReference type="InterPro" id="IPR010655">
    <property type="entry name" value="Clp1_C"/>
</dbReference>
<feature type="domain" description="SXP/RAL-2 family protein Ani s 5-like cation-binding" evidence="7">
    <location>
        <begin position="105"/>
        <end position="208"/>
    </location>
</feature>
<dbReference type="Proteomes" id="UP000008549">
    <property type="component" value="Unassembled WGS sequence"/>
</dbReference>
<reference evidence="11 12" key="2">
    <citation type="journal article" date="2011" name="PLoS Genet.">
        <title>Caenorhabditis briggsae recombinant inbred line genotypes reveal inter-strain incompatibility and the evolution of recombination.</title>
        <authorList>
            <person name="Ross J.A."/>
            <person name="Koboldt D.C."/>
            <person name="Staisch J.E."/>
            <person name="Chamberlin H.M."/>
            <person name="Gupta B.P."/>
            <person name="Miller R.D."/>
            <person name="Baird S.E."/>
            <person name="Haag E.S."/>
        </authorList>
    </citation>
    <scope>NUCLEOTIDE SEQUENCE [LARGE SCALE GENOMIC DNA]</scope>
    <source>
        <strain evidence="11 12">AF16</strain>
    </source>
</reference>
<dbReference type="eggNOG" id="KOG2749">
    <property type="taxonomic scope" value="Eukaryota"/>
</dbReference>
<dbReference type="AlphaFoldDB" id="A8WIX4"/>
<dbReference type="SUPFAM" id="SSF52540">
    <property type="entry name" value="P-loop containing nucleoside triphosphate hydrolases"/>
    <property type="match status" value="2"/>
</dbReference>
<keyword evidence="4" id="KW-0067">ATP-binding</keyword>
<keyword evidence="2" id="KW-0507">mRNA processing</keyword>
<dbReference type="Pfam" id="PF06807">
    <property type="entry name" value="Clp1"/>
    <property type="match status" value="1"/>
</dbReference>
<dbReference type="CTD" id="8589820"/>
<dbReference type="GeneID" id="8589820"/>
<dbReference type="InterPro" id="IPR038238">
    <property type="entry name" value="Clp1_C_sf"/>
</dbReference>